<dbReference type="InterPro" id="IPR004252">
    <property type="entry name" value="Probable_transposase_24"/>
</dbReference>
<accession>A0AAP0GTN8</accession>
<dbReference type="Proteomes" id="UP001408789">
    <property type="component" value="Unassembled WGS sequence"/>
</dbReference>
<name>A0AAP0GTN8_9ASTR</name>
<dbReference type="AlphaFoldDB" id="A0AAP0GTN8"/>
<feature type="domain" description="Transposase Tnp1/En/Spm-like" evidence="3">
    <location>
        <begin position="631"/>
        <end position="694"/>
    </location>
</feature>
<organism evidence="4 5">
    <name type="scientific">Deinandra increscens subsp. villosa</name>
    <dbReference type="NCBI Taxonomy" id="3103831"/>
    <lineage>
        <taxon>Eukaryota</taxon>
        <taxon>Viridiplantae</taxon>
        <taxon>Streptophyta</taxon>
        <taxon>Embryophyta</taxon>
        <taxon>Tracheophyta</taxon>
        <taxon>Spermatophyta</taxon>
        <taxon>Magnoliopsida</taxon>
        <taxon>eudicotyledons</taxon>
        <taxon>Gunneridae</taxon>
        <taxon>Pentapetalae</taxon>
        <taxon>asterids</taxon>
        <taxon>campanulids</taxon>
        <taxon>Asterales</taxon>
        <taxon>Asteraceae</taxon>
        <taxon>Asteroideae</taxon>
        <taxon>Heliantheae alliance</taxon>
        <taxon>Madieae</taxon>
        <taxon>Madiinae</taxon>
        <taxon>Deinandra</taxon>
    </lineage>
</organism>
<keyword evidence="1" id="KW-0175">Coiled coil</keyword>
<evidence type="ECO:0000259" key="3">
    <source>
        <dbReference type="Pfam" id="PF03017"/>
    </source>
</evidence>
<evidence type="ECO:0000256" key="1">
    <source>
        <dbReference type="SAM" id="Coils"/>
    </source>
</evidence>
<feature type="region of interest" description="Disordered" evidence="2">
    <location>
        <begin position="54"/>
        <end position="98"/>
    </location>
</feature>
<protein>
    <recommendedName>
        <fullName evidence="3">Transposase Tnp1/En/Spm-like domain-containing protein</fullName>
    </recommendedName>
</protein>
<feature type="region of interest" description="Disordered" evidence="2">
    <location>
        <begin position="1"/>
        <end position="23"/>
    </location>
</feature>
<reference evidence="4 5" key="1">
    <citation type="submission" date="2024-04" db="EMBL/GenBank/DDBJ databases">
        <title>The reference genome of an endangered Asteraceae, Deinandra increscens subsp. villosa, native to the Central Coast of California.</title>
        <authorList>
            <person name="Guilliams M."/>
            <person name="Hasenstab-Lehman K."/>
            <person name="Meyer R."/>
            <person name="Mcevoy S."/>
        </authorList>
    </citation>
    <scope>NUCLEOTIDE SEQUENCE [LARGE SCALE GENOMIC DNA]</scope>
    <source>
        <tissue evidence="4">Leaf</tissue>
    </source>
</reference>
<comment type="caution">
    <text evidence="4">The sequence shown here is derived from an EMBL/GenBank/DDBJ whole genome shotgun (WGS) entry which is preliminary data.</text>
</comment>
<evidence type="ECO:0000313" key="4">
    <source>
        <dbReference type="EMBL" id="KAK9061396.1"/>
    </source>
</evidence>
<sequence>MEDKSKQDQSSSRHLNNYEKSRRLRIQENQKKLQALGVTNIAKSVTSLVESCKAKKRKKKPMVTNEKDVEYMPDFDNEGEQDYEEEDATRVRVSKKQPRPQYIAPMSIKRCANLAKQRVIASNVPHVLPSIESRMKNRQLIDTSRAIKSWVQQPFDGQKKGILKEKEKLQQNIESSHSIATHKSSVAKRKYFVVENDDDGEEGDMRFYDQNGAENDDIEDMEHIVPECNENDTDDIDVDEAYEAQHGFEDDGNEDMDDRENDVEYENNELGQEDHAVSFGTKRIVDTGTSNTFGKTSQQDHEDEISLDLDDSNYDQVENVCKRKRGPTKMAKIWAQQNGDRIPILVNERGQPIDDKSSQLTHFMGTLSRSGKYCPVHKPWNKVDKTKKQKLLEFLKTKFDFPKTAESWILKSFGHKVKNWRARLKEHHHDPSLSFQEQINARPKEIQKKQWKRLVKYWNKEKTMRASEKNKANRKKRKMVQVTGKKSYARVREDLKTSLGQEPSRLEMFRECFSKDGKTKNLEAKNAIQQMEKLKSLLPEGSVDKPGPNDIFSKVMGEGQNGDMFGLGVPASCRRENIELRSRVEELSHTVAQLRAEKNGSMNNSSVPTSTSQHPTVVANGPQQLRVGDEVFLKSISNSETVARGMVNSLDPNQKVGGTEIGRDWCEVNIQVAVKRDENLVRPYGSLDTIQAAIGASIAWPCSFISVVCDE</sequence>
<dbReference type="EMBL" id="JBCNJP010000019">
    <property type="protein sequence ID" value="KAK9061396.1"/>
    <property type="molecule type" value="Genomic_DNA"/>
</dbReference>
<dbReference type="Pfam" id="PF03017">
    <property type="entry name" value="Transposase_23"/>
    <property type="match status" value="1"/>
</dbReference>
<gene>
    <name evidence="4" type="ORF">SSX86_018577</name>
</gene>
<evidence type="ECO:0000256" key="2">
    <source>
        <dbReference type="SAM" id="MobiDB-lite"/>
    </source>
</evidence>
<proteinExistence type="predicted"/>
<dbReference type="PANTHER" id="PTHR33144">
    <property type="entry name" value="OS10G0409366 PROTEIN-RELATED"/>
    <property type="match status" value="1"/>
</dbReference>
<dbReference type="Pfam" id="PF03004">
    <property type="entry name" value="Transposase_24"/>
    <property type="match status" value="1"/>
</dbReference>
<keyword evidence="5" id="KW-1185">Reference proteome</keyword>
<feature type="coiled-coil region" evidence="1">
    <location>
        <begin position="577"/>
        <end position="604"/>
    </location>
</feature>
<dbReference type="InterPro" id="IPR004264">
    <property type="entry name" value="Transposase_23"/>
</dbReference>
<evidence type="ECO:0000313" key="5">
    <source>
        <dbReference type="Proteomes" id="UP001408789"/>
    </source>
</evidence>
<feature type="compositionally biased region" description="Acidic residues" evidence="2">
    <location>
        <begin position="71"/>
        <end position="87"/>
    </location>
</feature>